<proteinExistence type="predicted"/>
<feature type="coiled-coil region" evidence="1">
    <location>
        <begin position="214"/>
        <end position="293"/>
    </location>
</feature>
<keyword evidence="3" id="KW-1185">Reference proteome</keyword>
<protein>
    <submittedName>
        <fullName evidence="2">Uncharacterized protein</fullName>
    </submittedName>
</protein>
<name>A0ABU2GJD2_9EURY</name>
<dbReference type="EMBL" id="JAMQOP010000005">
    <property type="protein sequence ID" value="MDS0300933.1"/>
    <property type="molecule type" value="Genomic_DNA"/>
</dbReference>
<sequence length="393" mass="43408">MPDAARSVTQAAVESFARSYLESFGASIDARTDRWHVKLPTDHPLSTDDRTFTIGLGNQLGENESDARLTPESKLFHELVDTAMAAQPLGSATLTRETAPVDLPTWLVSDPDTTEYTFYPLYDREALCFLFRVSVETVSEYQTEFLRAVAIDLQTGDPNPEIATGLLDHLETVVDTDETGPRPPELNDEQVEQALDTAQQAVEAEVRPELEELQQKASEAAAEEIAQYQQLQQQELQNIHERLQQIDDELSKASHEIEAASSQGERVEALSRRQELTDEQVVLEDERDRIQTELNTGFPDKRSDILDRHAVRVSISPVAVTAVTYERGELELIDSAASGSISKTIAFAPGIGPLERVSCDRCEQPITDTNPVHQIGNQFVGDCCVGGPDSTDS</sequence>
<evidence type="ECO:0000313" key="2">
    <source>
        <dbReference type="EMBL" id="MDS0300933.1"/>
    </source>
</evidence>
<evidence type="ECO:0000313" key="3">
    <source>
        <dbReference type="Proteomes" id="UP001257060"/>
    </source>
</evidence>
<accession>A0ABU2GJD2</accession>
<gene>
    <name evidence="2" type="ORF">NDI76_19485</name>
</gene>
<evidence type="ECO:0000256" key="1">
    <source>
        <dbReference type="SAM" id="Coils"/>
    </source>
</evidence>
<dbReference type="Proteomes" id="UP001257060">
    <property type="component" value="Unassembled WGS sequence"/>
</dbReference>
<comment type="caution">
    <text evidence="2">The sequence shown here is derived from an EMBL/GenBank/DDBJ whole genome shotgun (WGS) entry which is preliminary data.</text>
</comment>
<keyword evidence="1" id="KW-0175">Coiled coil</keyword>
<reference evidence="2 3" key="1">
    <citation type="submission" date="2022-06" db="EMBL/GenBank/DDBJ databases">
        <title>Halogeometricum sp. a new haloarchaeum isolate from saline soil.</title>
        <authorList>
            <person name="Strakova D."/>
            <person name="Galisteo C."/>
            <person name="Sanchez-Porro C."/>
            <person name="Ventosa A."/>
        </authorList>
    </citation>
    <scope>NUCLEOTIDE SEQUENCE [LARGE SCALE GENOMIC DNA]</scope>
    <source>
        <strain evidence="2 3">S1BR25-6</strain>
    </source>
</reference>
<dbReference type="RefSeq" id="WP_310925854.1">
    <property type="nucleotide sequence ID" value="NZ_JAMQOP010000005.1"/>
</dbReference>
<organism evidence="2 3">
    <name type="scientific">Halogeometricum salsisoli</name>
    <dbReference type="NCBI Taxonomy" id="2950536"/>
    <lineage>
        <taxon>Archaea</taxon>
        <taxon>Methanobacteriati</taxon>
        <taxon>Methanobacteriota</taxon>
        <taxon>Stenosarchaea group</taxon>
        <taxon>Halobacteria</taxon>
        <taxon>Halobacteriales</taxon>
        <taxon>Haloferacaceae</taxon>
        <taxon>Halogeometricum</taxon>
    </lineage>
</organism>